<accession>A0AA38P011</accession>
<evidence type="ECO:0000313" key="4">
    <source>
        <dbReference type="Proteomes" id="UP001163846"/>
    </source>
</evidence>
<keyword evidence="4" id="KW-1185">Reference proteome</keyword>
<dbReference type="InterPro" id="IPR031872">
    <property type="entry name" value="NDC10_II"/>
</dbReference>
<dbReference type="AlphaFoldDB" id="A0AA38P011"/>
<dbReference type="Gene3D" id="1.10.443.20">
    <property type="entry name" value="Centromere DNA-binding protein complex CBF3 subunit, domain 2"/>
    <property type="match status" value="1"/>
</dbReference>
<dbReference type="Proteomes" id="UP001163846">
    <property type="component" value="Unassembled WGS sequence"/>
</dbReference>
<name>A0AA38P011_9AGAR</name>
<comment type="caution">
    <text evidence="3">The sequence shown here is derived from an EMBL/GenBank/DDBJ whole genome shotgun (WGS) entry which is preliminary data.</text>
</comment>
<feature type="region of interest" description="Disordered" evidence="1">
    <location>
        <begin position="28"/>
        <end position="83"/>
    </location>
</feature>
<proteinExistence type="predicted"/>
<evidence type="ECO:0000313" key="3">
    <source>
        <dbReference type="EMBL" id="KAJ3833741.1"/>
    </source>
</evidence>
<evidence type="ECO:0000256" key="1">
    <source>
        <dbReference type="SAM" id="MobiDB-lite"/>
    </source>
</evidence>
<dbReference type="InterPro" id="IPR038279">
    <property type="entry name" value="Ndc10_dom2_sf"/>
</dbReference>
<gene>
    <name evidence="3" type="ORF">F5878DRAFT_698825</name>
</gene>
<feature type="compositionally biased region" description="Low complexity" evidence="1">
    <location>
        <begin position="33"/>
        <end position="46"/>
    </location>
</feature>
<evidence type="ECO:0000259" key="2">
    <source>
        <dbReference type="Pfam" id="PF16787"/>
    </source>
</evidence>
<reference evidence="3" key="1">
    <citation type="submission" date="2022-08" db="EMBL/GenBank/DDBJ databases">
        <authorList>
            <consortium name="DOE Joint Genome Institute"/>
            <person name="Min B."/>
            <person name="Riley R."/>
            <person name="Sierra-Patev S."/>
            <person name="Naranjo-Ortiz M."/>
            <person name="Looney B."/>
            <person name="Konkel Z."/>
            <person name="Slot J.C."/>
            <person name="Sakamoto Y."/>
            <person name="Steenwyk J.L."/>
            <person name="Rokas A."/>
            <person name="Carro J."/>
            <person name="Camarero S."/>
            <person name="Ferreira P."/>
            <person name="Molpeceres G."/>
            <person name="Ruiz-Duenas F.J."/>
            <person name="Serrano A."/>
            <person name="Henrissat B."/>
            <person name="Drula E."/>
            <person name="Hughes K.W."/>
            <person name="Mata J.L."/>
            <person name="Ishikawa N.K."/>
            <person name="Vargas-Isla R."/>
            <person name="Ushijima S."/>
            <person name="Smith C.A."/>
            <person name="Ahrendt S."/>
            <person name="Andreopoulos W."/>
            <person name="He G."/>
            <person name="Labutti K."/>
            <person name="Lipzen A."/>
            <person name="Ng V."/>
            <person name="Sandor L."/>
            <person name="Barry K."/>
            <person name="Martinez A.T."/>
            <person name="Xiao Y."/>
            <person name="Gibbons J.G."/>
            <person name="Terashima K."/>
            <person name="Hibbett D.S."/>
            <person name="Grigoriev I.V."/>
        </authorList>
    </citation>
    <scope>NUCLEOTIDE SEQUENCE</scope>
    <source>
        <strain evidence="3">TFB9207</strain>
    </source>
</reference>
<dbReference type="Pfam" id="PF16787">
    <property type="entry name" value="NDC10_II"/>
    <property type="match status" value="1"/>
</dbReference>
<dbReference type="GO" id="GO:0003677">
    <property type="term" value="F:DNA binding"/>
    <property type="evidence" value="ECO:0007669"/>
    <property type="project" value="InterPro"/>
</dbReference>
<organism evidence="3 4">
    <name type="scientific">Lentinula raphanica</name>
    <dbReference type="NCBI Taxonomy" id="153919"/>
    <lineage>
        <taxon>Eukaryota</taxon>
        <taxon>Fungi</taxon>
        <taxon>Dikarya</taxon>
        <taxon>Basidiomycota</taxon>
        <taxon>Agaricomycotina</taxon>
        <taxon>Agaricomycetes</taxon>
        <taxon>Agaricomycetidae</taxon>
        <taxon>Agaricales</taxon>
        <taxon>Marasmiineae</taxon>
        <taxon>Omphalotaceae</taxon>
        <taxon>Lentinula</taxon>
    </lineage>
</organism>
<dbReference type="EMBL" id="MU806641">
    <property type="protein sequence ID" value="KAJ3833741.1"/>
    <property type="molecule type" value="Genomic_DNA"/>
</dbReference>
<feature type="compositionally biased region" description="Low complexity" evidence="1">
    <location>
        <begin position="62"/>
        <end position="83"/>
    </location>
</feature>
<feature type="domain" description="Ndc10" evidence="2">
    <location>
        <begin position="259"/>
        <end position="409"/>
    </location>
</feature>
<protein>
    <recommendedName>
        <fullName evidence="2">Ndc10 domain-containing protein</fullName>
    </recommendedName>
</protein>
<sequence>MSADSENVSQFSHYHTFQLDPLVSFSGPGSMKSSTSLSEQCSSSQQINGPPSKKPRIDARLSPDTAPPTLSSSATSSTETTGEEFTLISDLHEDELADLTTIQDSSFLADCSELELGLDDEDEEIDRETHAYRLQMQDEARNRNSKKDNYSRHVNAYFDWIEHQQQLRLEANPSRHRTLTAEPITAGKVALFLKYEVSRPKAKGGTGSVGSESISQTISALEKHRSERQHLPHYVANTKSHKPLRSDIRIKTFESAARRNEPLRALNAQKMKTAGPLSATYTPEELKKIAMSVFESIHPSRTSLAKALRDRSMILMCSMFAFRGDSLRAVQLSDLGVEDLPLPQIKPGYTVKIITATRDNGKHNKEGRTEQHAALRHLDARMCGIGGLAFYLFSQYHVLGKPCPDFAPDFADPDYPEIGRRDWWKLILYHGP</sequence>